<dbReference type="SUPFAM" id="SSF48452">
    <property type="entry name" value="TPR-like"/>
    <property type="match status" value="1"/>
</dbReference>
<evidence type="ECO:0000313" key="3">
    <source>
        <dbReference type="Proteomes" id="UP000657931"/>
    </source>
</evidence>
<dbReference type="SUPFAM" id="SSF53448">
    <property type="entry name" value="Nucleotide-diphospho-sugar transferases"/>
    <property type="match status" value="1"/>
</dbReference>
<sequence length="361" mass="42936">MITISLCMIVRNEEEVLAQCLESVSDLCDEIIIVDTGSTDKTEKIAKEFTEHIFHFEWIDDFAAARNYAFEQATKDYILWLDADDILLPDDRQKMKDLKGSLSSDVDAVAMLYHLAFDEENKPTFSSRRHRLVKKDRHFKWHGPVHEYLEVGGHIIESDIAIKHNKTSKQTHHEQNDRNIKIYEKRLEKGEEFSPRDLFYFANELKDHARFENAIAYYAQFLQSKKGWVEDEIRACLSIAECYKHLNIEESELEALILTMKFDTPRPEVACKIGDIYKEKNDFNKAIFWYQLATTLEEPTHFNFKDESYTTWYPHIQLCYCYWQNGDEKQSYFHHCKAKEFRPNDSRVNHNELFFKEYYIK</sequence>
<dbReference type="InterPro" id="IPR001173">
    <property type="entry name" value="Glyco_trans_2-like"/>
</dbReference>
<name>A0ABR8QUG5_9BACI</name>
<keyword evidence="3" id="KW-1185">Reference proteome</keyword>
<dbReference type="Proteomes" id="UP000657931">
    <property type="component" value="Unassembled WGS sequence"/>
</dbReference>
<dbReference type="Gene3D" id="1.25.40.10">
    <property type="entry name" value="Tetratricopeptide repeat domain"/>
    <property type="match status" value="1"/>
</dbReference>
<feature type="domain" description="Glycosyltransferase 2-like" evidence="1">
    <location>
        <begin position="5"/>
        <end position="103"/>
    </location>
</feature>
<reference evidence="2 3" key="1">
    <citation type="submission" date="2020-08" db="EMBL/GenBank/DDBJ databases">
        <title>A Genomic Blueprint of the Chicken Gut Microbiome.</title>
        <authorList>
            <person name="Gilroy R."/>
            <person name="Ravi A."/>
            <person name="Getino M."/>
            <person name="Pursley I."/>
            <person name="Horton D.L."/>
            <person name="Alikhan N.-F."/>
            <person name="Baker D."/>
            <person name="Gharbi K."/>
            <person name="Hall N."/>
            <person name="Watson M."/>
            <person name="Adriaenssens E.M."/>
            <person name="Foster-Nyarko E."/>
            <person name="Jarju S."/>
            <person name="Secka A."/>
            <person name="Antonio M."/>
            <person name="Oren A."/>
            <person name="Chaudhuri R."/>
            <person name="La Ragione R.M."/>
            <person name="Hildebrand F."/>
            <person name="Pallen M.J."/>
        </authorList>
    </citation>
    <scope>NUCLEOTIDE SEQUENCE [LARGE SCALE GENOMIC DNA]</scope>
    <source>
        <strain evidence="2 3">Sa5YUA1</strain>
    </source>
</reference>
<dbReference type="InterPro" id="IPR011990">
    <property type="entry name" value="TPR-like_helical_dom_sf"/>
</dbReference>
<protein>
    <submittedName>
        <fullName evidence="2">Glycosyltransferase family 2 protein</fullName>
    </submittedName>
</protein>
<dbReference type="CDD" id="cd02511">
    <property type="entry name" value="Beta4Glucosyltransferase"/>
    <property type="match status" value="1"/>
</dbReference>
<dbReference type="RefSeq" id="WP_191816778.1">
    <property type="nucleotide sequence ID" value="NZ_JACSQT010000012.1"/>
</dbReference>
<dbReference type="PANTHER" id="PTHR43630">
    <property type="entry name" value="POLY-BETA-1,6-N-ACETYL-D-GLUCOSAMINE SYNTHASE"/>
    <property type="match status" value="1"/>
</dbReference>
<evidence type="ECO:0000259" key="1">
    <source>
        <dbReference type="Pfam" id="PF00535"/>
    </source>
</evidence>
<accession>A0ABR8QUG5</accession>
<comment type="caution">
    <text evidence="2">The sequence shown here is derived from an EMBL/GenBank/DDBJ whole genome shotgun (WGS) entry which is preliminary data.</text>
</comment>
<dbReference type="PANTHER" id="PTHR43630:SF2">
    <property type="entry name" value="GLYCOSYLTRANSFERASE"/>
    <property type="match status" value="1"/>
</dbReference>
<dbReference type="Gene3D" id="3.90.550.10">
    <property type="entry name" value="Spore Coat Polysaccharide Biosynthesis Protein SpsA, Chain A"/>
    <property type="match status" value="1"/>
</dbReference>
<organism evidence="2 3">
    <name type="scientific">Cytobacillus stercorigallinarum</name>
    <dbReference type="NCBI Taxonomy" id="2762240"/>
    <lineage>
        <taxon>Bacteria</taxon>
        <taxon>Bacillati</taxon>
        <taxon>Bacillota</taxon>
        <taxon>Bacilli</taxon>
        <taxon>Bacillales</taxon>
        <taxon>Bacillaceae</taxon>
        <taxon>Cytobacillus</taxon>
    </lineage>
</organism>
<dbReference type="Pfam" id="PF13181">
    <property type="entry name" value="TPR_8"/>
    <property type="match status" value="1"/>
</dbReference>
<gene>
    <name evidence="2" type="ORF">H9655_18720</name>
</gene>
<dbReference type="InterPro" id="IPR029044">
    <property type="entry name" value="Nucleotide-diphossugar_trans"/>
</dbReference>
<dbReference type="EMBL" id="JACSQT010000012">
    <property type="protein sequence ID" value="MBD7939074.1"/>
    <property type="molecule type" value="Genomic_DNA"/>
</dbReference>
<proteinExistence type="predicted"/>
<dbReference type="Pfam" id="PF00535">
    <property type="entry name" value="Glycos_transf_2"/>
    <property type="match status" value="1"/>
</dbReference>
<dbReference type="InterPro" id="IPR019734">
    <property type="entry name" value="TPR_rpt"/>
</dbReference>
<evidence type="ECO:0000313" key="2">
    <source>
        <dbReference type="EMBL" id="MBD7939074.1"/>
    </source>
</evidence>